<dbReference type="EMBL" id="LT551165">
    <property type="protein sequence ID" value="SAL96614.1"/>
    <property type="molecule type" value="Genomic_DNA"/>
</dbReference>
<dbReference type="PANTHER" id="PTHR46093">
    <property type="entry name" value="ACYL-COA-BINDING DOMAIN-CONTAINING PROTEIN 5"/>
    <property type="match status" value="1"/>
</dbReference>
<dbReference type="Pfam" id="PF02755">
    <property type="entry name" value="RPEL"/>
    <property type="match status" value="2"/>
</dbReference>
<dbReference type="Gene3D" id="6.10.150.10">
    <property type="match status" value="1"/>
</dbReference>
<keyword evidence="5" id="KW-0472">Membrane</keyword>
<evidence type="ECO:0000313" key="8">
    <source>
        <dbReference type="Proteomes" id="UP000078561"/>
    </source>
</evidence>
<dbReference type="Proteomes" id="UP000078561">
    <property type="component" value="Unassembled WGS sequence"/>
</dbReference>
<name>A0A163J1N2_ABSGL</name>
<keyword evidence="5" id="KW-1133">Transmembrane helix</keyword>
<evidence type="ECO:0000259" key="6">
    <source>
        <dbReference type="Pfam" id="PF24981"/>
    </source>
</evidence>
<evidence type="ECO:0000256" key="3">
    <source>
        <dbReference type="PROSITE-ProRule" id="PRU00401"/>
    </source>
</evidence>
<dbReference type="SMART" id="SM00707">
    <property type="entry name" value="RPEL"/>
    <property type="match status" value="3"/>
</dbReference>
<feature type="transmembrane region" description="Helical" evidence="5">
    <location>
        <begin position="724"/>
        <end position="751"/>
    </location>
</feature>
<feature type="region of interest" description="Disordered" evidence="4">
    <location>
        <begin position="911"/>
        <end position="934"/>
    </location>
</feature>
<dbReference type="OrthoDB" id="432528at2759"/>
<evidence type="ECO:0000256" key="2">
    <source>
        <dbReference type="ARBA" id="ARBA00022737"/>
    </source>
</evidence>
<evidence type="ECO:0000256" key="1">
    <source>
        <dbReference type="ARBA" id="ARBA00022441"/>
    </source>
</evidence>
<dbReference type="PROSITE" id="PS51073">
    <property type="entry name" value="RPEL"/>
    <property type="match status" value="2"/>
</dbReference>
<feature type="repeat" description="RPEL" evidence="3">
    <location>
        <begin position="1101"/>
        <end position="1126"/>
    </location>
</feature>
<dbReference type="STRING" id="4829.A0A163J1N2"/>
<dbReference type="Gene3D" id="6.10.140.2040">
    <property type="match status" value="1"/>
</dbReference>
<keyword evidence="5" id="KW-0812">Transmembrane</keyword>
<sequence>MVGYPTPAIVLKCHSTAGANYYSTRERCLLLAYLFVVLLYHVKYTNGTYTVTVDQYNNLPLVYGSAYTSVNGTIYSYGGKTINGEGLTIDSGDLYQVGIPNPTTTGSDVSYRLVSSHGNASYGQLVYLPGTQSLLMLGGANPTLPNVSYPALTLSIYHLQNATWSSAPVAFGSPVPANRQRFGAAFSTVTNLVYIYGGLGGYAGDVFLSDFWSYDPVSGVFTNLTATLPSPAGQASSLVSLSNGNLMVLFGLQHVNDLYAVISASKIPTFNVRTNQWSLTITQTPGYERCGATTMLSPNESSIVAFGGDNCNSIMYQNYNNRTHILDLTTNTWQQQQQQPNGITPRARAWAFGGFLDSTHILVSGGILNVQAFNDINVLSMPSVPGQSPQWVETYYQGLLTDDAGSVDGGRIAGIVIGVLVATLLLGLTVWRFGRYIRYVLLNLHYDIWRPRTGEPLWTETSRVISQTILFFLFLVFVVYIGLQVKDSPTSILTINEVIPAVTTPNIRICTEGYYDPALQPPPFIRCFLDDGTNCNFALRVLNSSIEKPVYLPPLGPVQCYYYHAYPNITIGPALETPTNTGTKMSFTLYGNGSLPGAVHVDSFSPGWDPIESIFYNLPTYMSPVDISNWRNNDRNSLLVENSYTLQSGQTMSMNYQLEIYKRLTTSPWNYVGLAPQFDTITQLKTEQRTTLTSTSSDSLNQPLATIYVIPQAMLNKTLREAKMFSVISALSYVGGLFSLFLAVQTLLFGYRPSSPFGVVHRWSVGDMKRSISDGLVSRFSSLQTPVPMVNPVHRRFSKLDIKSYGNVNQGPLHSGDYDPKAAEGNDVDSMEKGTTLENEPLDPIHHEDNRLARMEVMEERLQLMELLFKSYYINDEVFQSLDKALKKDKVKQRASLATFVDATSTETIVPATADSGNNNGSHDNSDSSDNDNRRIMKGRRKSWLPAFKNSSTMLWDLGTSSTTAPPMQSSLANPTRDFVPPHSTTVHYQPQDSNLIECIQPSIIGKSINDGAGVVGTLDATMHGFKPRPPQSIKARFNPLTPFSFLLPLLSTMTESSLETLLARRPDAKDLVNKNILKDPTVAPALQQHRAELLKRKTQDALRHKITHRPSPETLVQQHILQNCVVAPAFQNPNDNDKRQVQKELEQKIAGRPSKDALVHQGILQAT</sequence>
<feature type="repeat" description="RPEL" evidence="3">
    <location>
        <begin position="1144"/>
        <end position="1168"/>
    </location>
</feature>
<dbReference type="InParanoid" id="A0A163J1N2"/>
<feature type="transmembrane region" description="Helical" evidence="5">
    <location>
        <begin position="464"/>
        <end position="483"/>
    </location>
</feature>
<accession>A0A163J1N2</accession>
<dbReference type="Pfam" id="PF24981">
    <property type="entry name" value="Beta-prop_ATRN-LZTR1"/>
    <property type="match status" value="1"/>
</dbReference>
<dbReference type="Gene3D" id="2.120.10.80">
    <property type="entry name" value="Kelch-type beta propeller"/>
    <property type="match status" value="2"/>
</dbReference>
<keyword evidence="1" id="KW-0880">Kelch repeat</keyword>
<feature type="domain" description="Attractin/MKLN-like beta-propeller" evidence="6">
    <location>
        <begin position="153"/>
        <end position="367"/>
    </location>
</feature>
<dbReference type="PANTHER" id="PTHR46093:SF3">
    <property type="entry name" value="ACYL-COA-BINDING DOMAIN-CONTAINING PROTEIN 4"/>
    <property type="match status" value="1"/>
</dbReference>
<dbReference type="InterPro" id="IPR015915">
    <property type="entry name" value="Kelch-typ_b-propeller"/>
</dbReference>
<dbReference type="SUPFAM" id="SSF117281">
    <property type="entry name" value="Kelch motif"/>
    <property type="match status" value="1"/>
</dbReference>
<evidence type="ECO:0000256" key="5">
    <source>
        <dbReference type="SAM" id="Phobius"/>
    </source>
</evidence>
<keyword evidence="2" id="KW-0677">Repeat</keyword>
<evidence type="ECO:0000256" key="4">
    <source>
        <dbReference type="SAM" id="MobiDB-lite"/>
    </source>
</evidence>
<proteinExistence type="predicted"/>
<organism evidence="7">
    <name type="scientific">Absidia glauca</name>
    <name type="common">Pin mould</name>
    <dbReference type="NCBI Taxonomy" id="4829"/>
    <lineage>
        <taxon>Eukaryota</taxon>
        <taxon>Fungi</taxon>
        <taxon>Fungi incertae sedis</taxon>
        <taxon>Mucoromycota</taxon>
        <taxon>Mucoromycotina</taxon>
        <taxon>Mucoromycetes</taxon>
        <taxon>Mucorales</taxon>
        <taxon>Cunninghamellaceae</taxon>
        <taxon>Absidia</taxon>
    </lineage>
</organism>
<dbReference type="InterPro" id="IPR004018">
    <property type="entry name" value="RPEL_repeat"/>
</dbReference>
<dbReference type="InterPro" id="IPR056737">
    <property type="entry name" value="Beta-prop_ATRN-MKLN-like"/>
</dbReference>
<gene>
    <name evidence="7" type="primary">ABSGL_02030.1 scaffold 2596</name>
</gene>
<protein>
    <recommendedName>
        <fullName evidence="6">Attractin/MKLN-like beta-propeller domain-containing protein</fullName>
    </recommendedName>
</protein>
<reference evidence="7" key="1">
    <citation type="submission" date="2016-04" db="EMBL/GenBank/DDBJ databases">
        <authorList>
            <person name="Evans L.H."/>
            <person name="Alamgir A."/>
            <person name="Owens N."/>
            <person name="Weber N.D."/>
            <person name="Virtaneva K."/>
            <person name="Barbian K."/>
            <person name="Babar A."/>
            <person name="Rosenke K."/>
        </authorList>
    </citation>
    <scope>NUCLEOTIDE SEQUENCE [LARGE SCALE GENOMIC DNA]</scope>
    <source>
        <strain evidence="7">CBS 101.48</strain>
    </source>
</reference>
<keyword evidence="8" id="KW-1185">Reference proteome</keyword>
<feature type="transmembrane region" description="Helical" evidence="5">
    <location>
        <begin position="412"/>
        <end position="434"/>
    </location>
</feature>
<dbReference type="AlphaFoldDB" id="A0A163J1N2"/>
<evidence type="ECO:0000313" key="7">
    <source>
        <dbReference type="EMBL" id="SAL96614.1"/>
    </source>
</evidence>